<gene>
    <name evidence="3" type="ORF">GCM10010383_41330</name>
</gene>
<evidence type="ECO:0000313" key="3">
    <source>
        <dbReference type="EMBL" id="GGX06996.1"/>
    </source>
</evidence>
<protein>
    <submittedName>
        <fullName evidence="3">Uncharacterized protein</fullName>
    </submittedName>
</protein>
<dbReference type="EMBL" id="BMWC01000005">
    <property type="protein sequence ID" value="GGX06996.1"/>
    <property type="molecule type" value="Genomic_DNA"/>
</dbReference>
<evidence type="ECO:0000256" key="2">
    <source>
        <dbReference type="SAM" id="Phobius"/>
    </source>
</evidence>
<accession>A0ABQ2XAL4</accession>
<feature type="compositionally biased region" description="Basic residues" evidence="1">
    <location>
        <begin position="140"/>
        <end position="152"/>
    </location>
</feature>
<evidence type="ECO:0000313" key="4">
    <source>
        <dbReference type="Proteomes" id="UP000617743"/>
    </source>
</evidence>
<keyword evidence="2" id="KW-0812">Transmembrane</keyword>
<dbReference type="Proteomes" id="UP000617743">
    <property type="component" value="Unassembled WGS sequence"/>
</dbReference>
<reference evidence="4" key="1">
    <citation type="journal article" date="2019" name="Int. J. Syst. Evol. Microbiol.">
        <title>The Global Catalogue of Microorganisms (GCM) 10K type strain sequencing project: providing services to taxonomists for standard genome sequencing and annotation.</title>
        <authorList>
            <consortium name="The Broad Institute Genomics Platform"/>
            <consortium name="The Broad Institute Genome Sequencing Center for Infectious Disease"/>
            <person name="Wu L."/>
            <person name="Ma J."/>
        </authorList>
    </citation>
    <scope>NUCLEOTIDE SEQUENCE [LARGE SCALE GENOMIC DNA]</scope>
    <source>
        <strain evidence="4">JCM 4866</strain>
    </source>
</reference>
<comment type="caution">
    <text evidence="3">The sequence shown here is derived from an EMBL/GenBank/DDBJ whole genome shotgun (WGS) entry which is preliminary data.</text>
</comment>
<dbReference type="RefSeq" id="WP_190051729.1">
    <property type="nucleotide sequence ID" value="NZ_BMWC01000005.1"/>
</dbReference>
<feature type="transmembrane region" description="Helical" evidence="2">
    <location>
        <begin position="534"/>
        <end position="551"/>
    </location>
</feature>
<evidence type="ECO:0000256" key="1">
    <source>
        <dbReference type="SAM" id="MobiDB-lite"/>
    </source>
</evidence>
<feature type="region of interest" description="Disordered" evidence="1">
    <location>
        <begin position="118"/>
        <end position="161"/>
    </location>
</feature>
<proteinExistence type="predicted"/>
<name>A0ABQ2XAL4_9ACTN</name>
<sequence>MGGDAPLVRERLRELSGPELYRRNAFRVTGSSTCASRRTLVRRRQQIATAAKAGVAVGAAGAGPEELRTAFDVLDHPQRRIVDELFWLWDAPDASCPCEPELHRQHDEAVRAHARALDGELRDPGVPQRPAGGKKGPAGGKKRPAGGKKHGPNRVAGESPEEHWQSAARLWRKLLGQRGVWAHLRHRVAALDDKRLTEAAVTVLEAEVRRVLVSAVAGLAARTEDPARLARYCAQWTWTGSGLLGEALEEQLTPLYESAAGELRAAGEKLAGTFPDGGGKTVATAVAGTLRARVIPVVERLGAFAGFGMSLTVGQLSDGTALLLNNCAVALSPASDTAPPDRESFVLLDLALRLKPYEETRRTIEQNRARLDEAGVWFTKAKPAFDPVVAALEKASRQLDRKDARGAAATLEAALPSLHELRRLSRGAFAALPDVRQAVDRLCDSAAILLNNCALGLGSYEGGRGLRLLELAEELCTTEESRVRIAANRLLIDHARQSGYRFGTPYAVRRQPRKSVRTHLAEIYYGESPLAAKVWTSVVVLLILGAVVFLFD</sequence>
<keyword evidence="2" id="KW-1133">Transmembrane helix</keyword>
<organism evidence="3 4">
    <name type="scientific">Streptomyces lomondensis</name>
    <dbReference type="NCBI Taxonomy" id="68229"/>
    <lineage>
        <taxon>Bacteria</taxon>
        <taxon>Bacillati</taxon>
        <taxon>Actinomycetota</taxon>
        <taxon>Actinomycetes</taxon>
        <taxon>Kitasatosporales</taxon>
        <taxon>Streptomycetaceae</taxon>
        <taxon>Streptomyces</taxon>
    </lineage>
</organism>
<keyword evidence="2" id="KW-0472">Membrane</keyword>
<keyword evidence="4" id="KW-1185">Reference proteome</keyword>